<gene>
    <name evidence="1" type="ORF">BDP55DRAFT_628247</name>
</gene>
<dbReference type="Proteomes" id="UP001224890">
    <property type="component" value="Unassembled WGS sequence"/>
</dbReference>
<keyword evidence="2" id="KW-1185">Reference proteome</keyword>
<name>A0AAJ0AVD4_9PEZI</name>
<organism evidence="1 2">
    <name type="scientific">Colletotrichum godetiae</name>
    <dbReference type="NCBI Taxonomy" id="1209918"/>
    <lineage>
        <taxon>Eukaryota</taxon>
        <taxon>Fungi</taxon>
        <taxon>Dikarya</taxon>
        <taxon>Ascomycota</taxon>
        <taxon>Pezizomycotina</taxon>
        <taxon>Sordariomycetes</taxon>
        <taxon>Hypocreomycetidae</taxon>
        <taxon>Glomerellales</taxon>
        <taxon>Glomerellaceae</taxon>
        <taxon>Colletotrichum</taxon>
        <taxon>Colletotrichum acutatum species complex</taxon>
    </lineage>
</organism>
<dbReference type="AlphaFoldDB" id="A0AAJ0AVD4"/>
<dbReference type="RefSeq" id="XP_060433381.1">
    <property type="nucleotide sequence ID" value="XM_060571876.1"/>
</dbReference>
<sequence>MLVRTLTDREDSEESTQLLDKPKEVLLAGIMRFLKHPDIKYEHIVTLQDAVTPFKMSYLDDIDARLEVLTHTLQYLDTDMRKNPLKYGGIDLRVVSKLTWALIMIASMNYVRDLHDEAEESIGDEENEEDANHWVLDWNDTCHIVYLEVIRIWELLKLVPTS</sequence>
<protein>
    <submittedName>
        <fullName evidence="1">Uncharacterized protein</fullName>
    </submittedName>
</protein>
<comment type="caution">
    <text evidence="1">The sequence shown here is derived from an EMBL/GenBank/DDBJ whole genome shotgun (WGS) entry which is preliminary data.</text>
</comment>
<accession>A0AAJ0AVD4</accession>
<dbReference type="EMBL" id="JAHMHR010000007">
    <property type="protein sequence ID" value="KAK1689686.1"/>
    <property type="molecule type" value="Genomic_DNA"/>
</dbReference>
<evidence type="ECO:0000313" key="1">
    <source>
        <dbReference type="EMBL" id="KAK1689686.1"/>
    </source>
</evidence>
<evidence type="ECO:0000313" key="2">
    <source>
        <dbReference type="Proteomes" id="UP001224890"/>
    </source>
</evidence>
<proteinExistence type="predicted"/>
<dbReference type="GeneID" id="85456402"/>
<reference evidence="1" key="1">
    <citation type="submission" date="2021-06" db="EMBL/GenBank/DDBJ databases">
        <title>Comparative genomics, transcriptomics and evolutionary studies reveal genomic signatures of adaptation to plant cell wall in hemibiotrophic fungi.</title>
        <authorList>
            <consortium name="DOE Joint Genome Institute"/>
            <person name="Baroncelli R."/>
            <person name="Diaz J.F."/>
            <person name="Benocci T."/>
            <person name="Peng M."/>
            <person name="Battaglia E."/>
            <person name="Haridas S."/>
            <person name="Andreopoulos W."/>
            <person name="Labutti K."/>
            <person name="Pangilinan J."/>
            <person name="Floch G.L."/>
            <person name="Makela M.R."/>
            <person name="Henrissat B."/>
            <person name="Grigoriev I.V."/>
            <person name="Crouch J.A."/>
            <person name="De Vries R.P."/>
            <person name="Sukno S.A."/>
            <person name="Thon M.R."/>
        </authorList>
    </citation>
    <scope>NUCLEOTIDE SEQUENCE</scope>
    <source>
        <strain evidence="1">CBS 193.32</strain>
    </source>
</reference>